<dbReference type="Proteomes" id="UP000309584">
    <property type="component" value="Unassembled WGS sequence"/>
</dbReference>
<evidence type="ECO:0000313" key="2">
    <source>
        <dbReference type="Proteomes" id="UP000309584"/>
    </source>
</evidence>
<name>A0ABY2TM34_9BACT</name>
<dbReference type="EMBL" id="NXLY01000001">
    <property type="protein sequence ID" value="TKX34720.1"/>
    <property type="molecule type" value="Genomic_DNA"/>
</dbReference>
<comment type="caution">
    <text evidence="1">The sequence shown here is derived from an EMBL/GenBank/DDBJ whole genome shotgun (WGS) entry which is preliminary data.</text>
</comment>
<evidence type="ECO:0000313" key="1">
    <source>
        <dbReference type="EMBL" id="TKX34720.1"/>
    </source>
</evidence>
<protein>
    <submittedName>
        <fullName evidence="1">Uncharacterized protein</fullName>
    </submittedName>
</protein>
<keyword evidence="2" id="KW-1185">Reference proteome</keyword>
<accession>A0ABY2TM34</accession>
<reference evidence="1 2" key="1">
    <citation type="submission" date="2018-05" db="EMBL/GenBank/DDBJ databases">
        <title>Novel Campyloabacter and Helicobacter Species and Strains.</title>
        <authorList>
            <person name="Mannion A.J."/>
            <person name="Shen Z."/>
            <person name="Fox J.G."/>
        </authorList>
    </citation>
    <scope>NUCLEOTIDE SEQUENCE [LARGE SCALE GENOMIC DNA]</scope>
    <source>
        <strain evidence="2">MIT10-5678</strain>
    </source>
</reference>
<sequence>MIKQIFKATALSDKKPKSDKQNLKIFPLWKDFHRVFGAPDEIYSVYYDYKDLEFKLVKDN</sequence>
<organism evidence="1 2">
    <name type="scientific">Campylobacter taeniopygiae</name>
    <dbReference type="NCBI Taxonomy" id="2510188"/>
    <lineage>
        <taxon>Bacteria</taxon>
        <taxon>Pseudomonadati</taxon>
        <taxon>Campylobacterota</taxon>
        <taxon>Epsilonproteobacteria</taxon>
        <taxon>Campylobacterales</taxon>
        <taxon>Campylobacteraceae</taxon>
        <taxon>Campylobacter</taxon>
    </lineage>
</organism>
<proteinExistence type="predicted"/>
<gene>
    <name evidence="1" type="ORF">CQA75_00265</name>
</gene>
<dbReference type="RefSeq" id="WP_137623071.1">
    <property type="nucleotide sequence ID" value="NZ_NXLY01000001.1"/>
</dbReference>